<dbReference type="OrthoDB" id="4114465at2"/>
<keyword evidence="3" id="KW-1185">Reference proteome</keyword>
<evidence type="ECO:0000313" key="2">
    <source>
        <dbReference type="EMBL" id="GCE01545.1"/>
    </source>
</evidence>
<dbReference type="RefSeq" id="WP_126643165.1">
    <property type="nucleotide sequence ID" value="NZ_BIFH01000050.1"/>
</dbReference>
<feature type="region of interest" description="Disordered" evidence="1">
    <location>
        <begin position="411"/>
        <end position="457"/>
    </location>
</feature>
<feature type="compositionally biased region" description="Low complexity" evidence="1">
    <location>
        <begin position="231"/>
        <end position="248"/>
    </location>
</feature>
<feature type="region of interest" description="Disordered" evidence="1">
    <location>
        <begin position="1"/>
        <end position="24"/>
    </location>
</feature>
<dbReference type="AlphaFoldDB" id="A0A401Z3Z0"/>
<evidence type="ECO:0000313" key="3">
    <source>
        <dbReference type="Proteomes" id="UP000286931"/>
    </source>
</evidence>
<dbReference type="EMBL" id="BIFH01000050">
    <property type="protein sequence ID" value="GCE01545.1"/>
    <property type="molecule type" value="Genomic_DNA"/>
</dbReference>
<dbReference type="Proteomes" id="UP000286931">
    <property type="component" value="Unassembled WGS sequence"/>
</dbReference>
<feature type="compositionally biased region" description="Basic and acidic residues" evidence="1">
    <location>
        <begin position="432"/>
        <end position="447"/>
    </location>
</feature>
<comment type="caution">
    <text evidence="2">The sequence shown here is derived from an EMBL/GenBank/DDBJ whole genome shotgun (WGS) entry which is preliminary data.</text>
</comment>
<evidence type="ECO:0000256" key="1">
    <source>
        <dbReference type="SAM" id="MobiDB-lite"/>
    </source>
</evidence>
<sequence>MHVAPHRPPSTAGSQAAAVEGDVPPVPPAASVASTWSVAVEPPAQITLREETFFGHGWQPLTIAFLGALWFLPPGAQFTVEELTAWLARLGWKSGNGQPIGVKAVRGELKLVRDAGYVRAHRIRATADVVDPATGEVRVRKGGLLGIRYEVSTRPGPAQSGIPIVPDDSVFPQVAPHVPNGGTWRGENAFPQVAPRVPNATTWRWGNEVDPAFPQVAPRVPNATIPPHTPPVGGTPTPLPPTSEVGTVSEGGGGRCPSGENQPPATRDPGIVAAEDWLQSLPSPWTLGEVSATKLAPLLARRIAEKSWTLDGDLFARLTENPPSPLKNRVNFLTFRVNDLPRRIAAAPASTDEIPGPRVPVDDACPQHPHRTVAECLPCRIDDEVIPPTDTAESPEEAAARRAITMERVRALQASAGAPSTTRTLQPPRRPSRAEREAEEARNRRAAELLLDPSAGS</sequence>
<organism evidence="2 3">
    <name type="scientific">Embleya hyalina</name>
    <dbReference type="NCBI Taxonomy" id="516124"/>
    <lineage>
        <taxon>Bacteria</taxon>
        <taxon>Bacillati</taxon>
        <taxon>Actinomycetota</taxon>
        <taxon>Actinomycetes</taxon>
        <taxon>Kitasatosporales</taxon>
        <taxon>Streptomycetaceae</taxon>
        <taxon>Embleya</taxon>
    </lineage>
</organism>
<protein>
    <submittedName>
        <fullName evidence="2">Uncharacterized protein</fullName>
    </submittedName>
</protein>
<reference evidence="2 3" key="1">
    <citation type="submission" date="2018-12" db="EMBL/GenBank/DDBJ databases">
        <title>Draft genome sequence of Embleya hyalina NBRC 13850T.</title>
        <authorList>
            <person name="Komaki H."/>
            <person name="Hosoyama A."/>
            <person name="Kimura A."/>
            <person name="Ichikawa N."/>
            <person name="Tamura T."/>
        </authorList>
    </citation>
    <scope>NUCLEOTIDE SEQUENCE [LARGE SCALE GENOMIC DNA]</scope>
    <source>
        <strain evidence="2 3">NBRC 13850</strain>
    </source>
</reference>
<feature type="region of interest" description="Disordered" evidence="1">
    <location>
        <begin position="224"/>
        <end position="268"/>
    </location>
</feature>
<gene>
    <name evidence="2" type="ORF">EHYA_09311</name>
</gene>
<accession>A0A401Z3Z0</accession>
<proteinExistence type="predicted"/>
<name>A0A401Z3Z0_9ACTN</name>